<dbReference type="Pfam" id="PF00085">
    <property type="entry name" value="Thioredoxin"/>
    <property type="match status" value="1"/>
</dbReference>
<organism evidence="2 3">
    <name type="scientific">Jeotgalibacillus haloalkalitolerans</name>
    <dbReference type="NCBI Taxonomy" id="3104292"/>
    <lineage>
        <taxon>Bacteria</taxon>
        <taxon>Bacillati</taxon>
        <taxon>Bacillota</taxon>
        <taxon>Bacilli</taxon>
        <taxon>Bacillales</taxon>
        <taxon>Caryophanaceae</taxon>
        <taxon>Jeotgalibacillus</taxon>
    </lineage>
</organism>
<evidence type="ECO:0000313" key="2">
    <source>
        <dbReference type="EMBL" id="MDZ5710854.1"/>
    </source>
</evidence>
<dbReference type="EMBL" id="JAXQNN010000001">
    <property type="protein sequence ID" value="MDZ5710854.1"/>
    <property type="molecule type" value="Genomic_DNA"/>
</dbReference>
<dbReference type="Gene3D" id="3.40.30.10">
    <property type="entry name" value="Glutaredoxin"/>
    <property type="match status" value="1"/>
</dbReference>
<dbReference type="RefSeq" id="WP_322419884.1">
    <property type="nucleotide sequence ID" value="NZ_JAXQNN010000001.1"/>
</dbReference>
<dbReference type="InterPro" id="IPR036249">
    <property type="entry name" value="Thioredoxin-like_sf"/>
</dbReference>
<dbReference type="Proteomes" id="UP001292084">
    <property type="component" value="Unassembled WGS sequence"/>
</dbReference>
<proteinExistence type="predicted"/>
<evidence type="ECO:0000259" key="1">
    <source>
        <dbReference type="Pfam" id="PF00085"/>
    </source>
</evidence>
<comment type="caution">
    <text evidence="2">The sequence shown here is derived from an EMBL/GenBank/DDBJ whole genome shotgun (WGS) entry which is preliminary data.</text>
</comment>
<accession>A0ABU5KHZ6</accession>
<keyword evidence="3" id="KW-1185">Reference proteome</keyword>
<dbReference type="CDD" id="cd02947">
    <property type="entry name" value="TRX_family"/>
    <property type="match status" value="1"/>
</dbReference>
<evidence type="ECO:0000313" key="3">
    <source>
        <dbReference type="Proteomes" id="UP001292084"/>
    </source>
</evidence>
<sequence>MRAYTDIRSDEELDHMMNQPLSVVYISRNGCSVCHALLPKIQQVMETYPGVEFGHITADDYEEVAGKLSIFTVPVVLIFSEGKELLRDARFIRIDEFRESLDKMTVLLER</sequence>
<protein>
    <submittedName>
        <fullName evidence="2">Thioredoxin family protein</fullName>
    </submittedName>
</protein>
<dbReference type="InterPro" id="IPR013766">
    <property type="entry name" value="Thioredoxin_domain"/>
</dbReference>
<name>A0ABU5KHZ6_9BACL</name>
<dbReference type="SUPFAM" id="SSF52833">
    <property type="entry name" value="Thioredoxin-like"/>
    <property type="match status" value="1"/>
</dbReference>
<feature type="domain" description="Thioredoxin" evidence="1">
    <location>
        <begin position="13"/>
        <end position="84"/>
    </location>
</feature>
<gene>
    <name evidence="2" type="ORF">UFB30_01415</name>
</gene>
<reference evidence="2 3" key="1">
    <citation type="submission" date="2023-12" db="EMBL/GenBank/DDBJ databases">
        <title>Jeotgalibacillus haloalkaliphilus sp. nov., a novel salt-tolerant bacteria, isolated from the estuary of the Fenhe River into the Yellow River.</title>
        <authorList>
            <person name="Li Y."/>
        </authorList>
    </citation>
    <scope>NUCLEOTIDE SEQUENCE [LARGE SCALE GENOMIC DNA]</scope>
    <source>
        <strain evidence="2 3">HH7-29</strain>
    </source>
</reference>